<keyword evidence="2" id="KW-0378">Hydrolase</keyword>
<protein>
    <submittedName>
        <fullName evidence="2">ATP-dependent endonuclease</fullName>
    </submittedName>
</protein>
<evidence type="ECO:0000259" key="1">
    <source>
        <dbReference type="Pfam" id="PF13175"/>
    </source>
</evidence>
<dbReference type="RefSeq" id="WP_368390874.1">
    <property type="nucleotide sequence ID" value="NZ_JBFRYC010000002.1"/>
</dbReference>
<keyword evidence="3" id="KW-1185">Reference proteome</keyword>
<evidence type="ECO:0000313" key="2">
    <source>
        <dbReference type="EMBL" id="MEX1660607.1"/>
    </source>
</evidence>
<dbReference type="InterPro" id="IPR051396">
    <property type="entry name" value="Bact_Antivir_Def_Nuclease"/>
</dbReference>
<dbReference type="Proteomes" id="UP001557465">
    <property type="component" value="Unassembled WGS sequence"/>
</dbReference>
<keyword evidence="2" id="KW-0540">Nuclease</keyword>
<dbReference type="PANTHER" id="PTHR43581:SF3">
    <property type="entry name" value="AAA+ ATPASE DOMAIN-CONTAINING PROTEIN"/>
    <property type="match status" value="1"/>
</dbReference>
<gene>
    <name evidence="2" type="ORF">AB4874_02945</name>
</gene>
<dbReference type="InterPro" id="IPR027417">
    <property type="entry name" value="P-loop_NTPase"/>
</dbReference>
<name>A0ABV3TG99_9RHOB</name>
<dbReference type="Gene3D" id="3.40.50.300">
    <property type="entry name" value="P-loop containing nucleotide triphosphate hydrolases"/>
    <property type="match status" value="1"/>
</dbReference>
<dbReference type="Pfam" id="PF13175">
    <property type="entry name" value="AAA_15"/>
    <property type="match status" value="1"/>
</dbReference>
<dbReference type="SUPFAM" id="SSF52540">
    <property type="entry name" value="P-loop containing nucleoside triphosphate hydrolases"/>
    <property type="match status" value="1"/>
</dbReference>
<feature type="domain" description="Endonuclease GajA/Old nuclease/RecF-like AAA" evidence="1">
    <location>
        <begin position="5"/>
        <end position="85"/>
    </location>
</feature>
<organism evidence="2 3">
    <name type="scientific">Thioclava arctica</name>
    <dbReference type="NCBI Taxonomy" id="3238301"/>
    <lineage>
        <taxon>Bacteria</taxon>
        <taxon>Pseudomonadati</taxon>
        <taxon>Pseudomonadota</taxon>
        <taxon>Alphaproteobacteria</taxon>
        <taxon>Rhodobacterales</taxon>
        <taxon>Paracoccaceae</taxon>
        <taxon>Thioclava</taxon>
    </lineage>
</organism>
<dbReference type="PANTHER" id="PTHR43581">
    <property type="entry name" value="ATP/GTP PHOSPHATASE"/>
    <property type="match status" value="1"/>
</dbReference>
<keyword evidence="2" id="KW-0255">Endonuclease</keyword>
<comment type="caution">
    <text evidence="2">The sequence shown here is derived from an EMBL/GenBank/DDBJ whole genome shotgun (WGS) entry which is preliminary data.</text>
</comment>
<dbReference type="GO" id="GO:0004519">
    <property type="term" value="F:endonuclease activity"/>
    <property type="evidence" value="ECO:0007669"/>
    <property type="project" value="UniProtKB-KW"/>
</dbReference>
<proteinExistence type="predicted"/>
<dbReference type="InterPro" id="IPR041685">
    <property type="entry name" value="AAA_GajA/Old/RecF-like"/>
</dbReference>
<sequence length="625" mass="71154">MSLHITKIYIRNFRSALNLSLSPGKLAVLVGKNDSGKSNVLRALNLFFNGRTMPSNVFDFEIDHNVFHNPNQRAKEISIKLEIEMPETYKATNGDFVVWERRWRSEGMVHDEYSGRRRVAGPRGGAKLETVEIPKKSNAHALLRHINFVYVPAIKDLEYFSELRASIYDIIAEVADREFRSSSQDFEQSISHQLEDLTNQITASLGFRSRLALPKDLSHIFGSLDFLSEGHDISLDARGDGIKARHIPLILKFMADKKRGLQVRGAQPHTFIWGYEEPENNLELSSCVELADQFWGFIDHGVSQIFLTTHSPVFYNLHRKQEEGESRISCHHIFREADEEGTKQVTELGDLDERMGTTALFAPLVTELEERVRRQEQAHAEVEQLGQANRRKIFVEGVSDRFIIGKALSVFAAERNAEIDIETKDGAGINYVIDMLQSWRSRAKHHPELPRAAGLLDLDPEAKTALKNWNDVPGHTKSAKCFKLPTPPHLFPALQAGFRVPVVLECLYDKEAWFWAESHGHLKDRSVLSVISKELNNQIVNAETTLDGHLHDDWAIFVKKEFKQAGKGPMARHYANKTDEDFRARMPYMEHLIDEIVAYLFPEEEEVQEPNGEPPVIASAGFRTF</sequence>
<accession>A0ABV3TG99</accession>
<dbReference type="EMBL" id="JBFRYC010000002">
    <property type="protein sequence ID" value="MEX1660607.1"/>
    <property type="molecule type" value="Genomic_DNA"/>
</dbReference>
<evidence type="ECO:0000313" key="3">
    <source>
        <dbReference type="Proteomes" id="UP001557465"/>
    </source>
</evidence>
<reference evidence="2 3" key="1">
    <citation type="journal article" date="2011" name="Int. J. Syst. Evol. Microbiol.">
        <title>Zhongshania antarctica gen. nov., sp. nov. and Zhongshania guokunii sp. nov., gammaproteobacteria respectively isolated from coastal attached (fast) ice and surface seawater of the Antarctic.</title>
        <authorList>
            <person name="Li H.J."/>
            <person name="Zhang X.Y."/>
            <person name="Chen C.X."/>
            <person name="Zhang Y.J."/>
            <person name="Gao Z.M."/>
            <person name="Yu Y."/>
            <person name="Chen X.L."/>
            <person name="Chen B."/>
            <person name="Zhang Y.Z."/>
        </authorList>
    </citation>
    <scope>NUCLEOTIDE SEQUENCE [LARGE SCALE GENOMIC DNA]</scope>
    <source>
        <strain evidence="2 3">15-R06ZXC-3</strain>
    </source>
</reference>